<reference evidence="3" key="1">
    <citation type="submission" date="2017-06" db="EMBL/GenBank/DDBJ databases">
        <authorList>
            <person name="Varghese N."/>
            <person name="Submissions S."/>
        </authorList>
    </citation>
    <scope>NUCLEOTIDE SEQUENCE [LARGE SCALE GENOMIC DNA]</scope>
    <source>
        <strain evidence="3">DSM 15668</strain>
    </source>
</reference>
<feature type="domain" description="Polymerase beta nucleotidyltransferase" evidence="1">
    <location>
        <begin position="21"/>
        <end position="106"/>
    </location>
</feature>
<evidence type="ECO:0000313" key="2">
    <source>
        <dbReference type="EMBL" id="SNR61014.1"/>
    </source>
</evidence>
<dbReference type="CDD" id="cd05403">
    <property type="entry name" value="NT_KNTase_like"/>
    <property type="match status" value="1"/>
</dbReference>
<evidence type="ECO:0000313" key="3">
    <source>
        <dbReference type="Proteomes" id="UP000198405"/>
    </source>
</evidence>
<dbReference type="GO" id="GO:0016740">
    <property type="term" value="F:transferase activity"/>
    <property type="evidence" value="ECO:0007669"/>
    <property type="project" value="UniProtKB-KW"/>
</dbReference>
<organism evidence="2 3">
    <name type="scientific">Desulfurobacterium atlanticum</name>
    <dbReference type="NCBI Taxonomy" id="240169"/>
    <lineage>
        <taxon>Bacteria</taxon>
        <taxon>Pseudomonadati</taxon>
        <taxon>Aquificota</taxon>
        <taxon>Aquificia</taxon>
        <taxon>Desulfurobacteriales</taxon>
        <taxon>Desulfurobacteriaceae</taxon>
        <taxon>Desulfurobacterium</taxon>
    </lineage>
</organism>
<dbReference type="AlphaFoldDB" id="A0A238XRQ1"/>
<dbReference type="InterPro" id="IPR041633">
    <property type="entry name" value="Polbeta"/>
</dbReference>
<dbReference type="RefSeq" id="WP_089322199.1">
    <property type="nucleotide sequence ID" value="NZ_FZOB01000001.1"/>
</dbReference>
<dbReference type="SUPFAM" id="SSF81301">
    <property type="entry name" value="Nucleotidyltransferase"/>
    <property type="match status" value="1"/>
</dbReference>
<evidence type="ECO:0000259" key="1">
    <source>
        <dbReference type="Pfam" id="PF18765"/>
    </source>
</evidence>
<dbReference type="InterPro" id="IPR052930">
    <property type="entry name" value="TA_antitoxin_MntA"/>
</dbReference>
<dbReference type="Proteomes" id="UP000198405">
    <property type="component" value="Unassembled WGS sequence"/>
</dbReference>
<keyword evidence="2" id="KW-0808">Transferase</keyword>
<dbReference type="OrthoDB" id="9803128at2"/>
<dbReference type="InterPro" id="IPR043519">
    <property type="entry name" value="NT_sf"/>
</dbReference>
<dbReference type="PANTHER" id="PTHR43852">
    <property type="entry name" value="NUCLEOTIDYLTRANSFERASE"/>
    <property type="match status" value="1"/>
</dbReference>
<accession>A0A238XRQ1</accession>
<name>A0A238XRQ1_9BACT</name>
<dbReference type="Gene3D" id="3.30.460.10">
    <property type="entry name" value="Beta Polymerase, domain 2"/>
    <property type="match status" value="1"/>
</dbReference>
<dbReference type="NCBIfam" id="NF047752">
    <property type="entry name" value="MntA_antitoxin"/>
    <property type="match status" value="1"/>
</dbReference>
<dbReference type="Pfam" id="PF18765">
    <property type="entry name" value="Polbeta"/>
    <property type="match status" value="1"/>
</dbReference>
<protein>
    <submittedName>
        <fullName evidence="2">Predicted nucleotidyltransferase</fullName>
    </submittedName>
</protein>
<dbReference type="PANTHER" id="PTHR43852:SF2">
    <property type="entry name" value="PROTEIN ADENYLYLTRANSFERASE MNTA"/>
    <property type="match status" value="1"/>
</dbReference>
<dbReference type="EMBL" id="FZOB01000001">
    <property type="protein sequence ID" value="SNR61014.1"/>
    <property type="molecule type" value="Genomic_DNA"/>
</dbReference>
<gene>
    <name evidence="2" type="ORF">SAMN06265340_101167</name>
</gene>
<proteinExistence type="predicted"/>
<sequence length="107" mass="12383">MTNITPKSKQTENKVQRIINDIITTLIPYGPEKIILFGSRARGDFRINSDIDIAVDLRLSFREKRKLKEKLDNISGLYSVDIVFLPDVNKSFKNKILKEGKVLYEKK</sequence>
<keyword evidence="3" id="KW-1185">Reference proteome</keyword>